<keyword evidence="2" id="KW-1185">Reference proteome</keyword>
<sequence length="52" mass="6119">MLSFFWTESDTLIFCGNELCEGKMLQHQLFRPLVTFLYAQNLGKLGCSFRRK</sequence>
<comment type="caution">
    <text evidence="1">The sequence shown here is derived from an EMBL/GenBank/DDBJ whole genome shotgun (WGS) entry which is preliminary data.</text>
</comment>
<protein>
    <submittedName>
        <fullName evidence="1">Uncharacterized protein</fullName>
    </submittedName>
</protein>
<evidence type="ECO:0000313" key="1">
    <source>
        <dbReference type="EMBL" id="PRQ34058.1"/>
    </source>
</evidence>
<proteinExistence type="predicted"/>
<organism evidence="1 2">
    <name type="scientific">Rosa chinensis</name>
    <name type="common">China rose</name>
    <dbReference type="NCBI Taxonomy" id="74649"/>
    <lineage>
        <taxon>Eukaryota</taxon>
        <taxon>Viridiplantae</taxon>
        <taxon>Streptophyta</taxon>
        <taxon>Embryophyta</taxon>
        <taxon>Tracheophyta</taxon>
        <taxon>Spermatophyta</taxon>
        <taxon>Magnoliopsida</taxon>
        <taxon>eudicotyledons</taxon>
        <taxon>Gunneridae</taxon>
        <taxon>Pentapetalae</taxon>
        <taxon>rosids</taxon>
        <taxon>fabids</taxon>
        <taxon>Rosales</taxon>
        <taxon>Rosaceae</taxon>
        <taxon>Rosoideae</taxon>
        <taxon>Rosoideae incertae sedis</taxon>
        <taxon>Rosa</taxon>
    </lineage>
</organism>
<evidence type="ECO:0000313" key="2">
    <source>
        <dbReference type="Proteomes" id="UP000238479"/>
    </source>
</evidence>
<dbReference type="Gramene" id="PRQ34058">
    <property type="protein sequence ID" value="PRQ34058"/>
    <property type="gene ID" value="RchiOBHm_Chr5g0064601"/>
</dbReference>
<name>A0A2P6QIR0_ROSCH</name>
<dbReference type="EMBL" id="PDCK01000043">
    <property type="protein sequence ID" value="PRQ34058.1"/>
    <property type="molecule type" value="Genomic_DNA"/>
</dbReference>
<accession>A0A2P6QIR0</accession>
<dbReference type="AlphaFoldDB" id="A0A2P6QIR0"/>
<reference evidence="1 2" key="1">
    <citation type="journal article" date="2018" name="Nat. Genet.">
        <title>The Rosa genome provides new insights in the design of modern roses.</title>
        <authorList>
            <person name="Bendahmane M."/>
        </authorList>
    </citation>
    <scope>NUCLEOTIDE SEQUENCE [LARGE SCALE GENOMIC DNA]</scope>
    <source>
        <strain evidence="2">cv. Old Blush</strain>
    </source>
</reference>
<dbReference type="Proteomes" id="UP000238479">
    <property type="component" value="Chromosome 5"/>
</dbReference>
<gene>
    <name evidence="1" type="ORF">RchiOBHm_Chr5g0064601</name>
</gene>